<comment type="pathway">
    <text evidence="1">Cofactor biosynthesis; NAD(+) biosynthesis.</text>
</comment>
<gene>
    <name evidence="9" type="primary">nadE</name>
    <name evidence="9" type="ORF">DV520_03980</name>
</gene>
<keyword evidence="4 6" id="KW-0067">ATP-binding</keyword>
<evidence type="ECO:0000259" key="8">
    <source>
        <dbReference type="Pfam" id="PF02540"/>
    </source>
</evidence>
<dbReference type="UniPathway" id="UPA00253">
    <property type="reaction ID" value="UER00333"/>
</dbReference>
<keyword evidence="5 6" id="KW-0520">NAD</keyword>
<proteinExistence type="inferred from homology"/>
<dbReference type="OrthoDB" id="9803818at2"/>
<dbReference type="GO" id="GO:0004359">
    <property type="term" value="F:glutaminase activity"/>
    <property type="evidence" value="ECO:0007669"/>
    <property type="project" value="InterPro"/>
</dbReference>
<keyword evidence="2 6" id="KW-0436">Ligase</keyword>
<dbReference type="PANTHER" id="PTHR23090:SF9">
    <property type="entry name" value="GLUTAMINE-DEPENDENT NAD(+) SYNTHETASE"/>
    <property type="match status" value="1"/>
</dbReference>
<feature type="domain" description="NAD/GMP synthase" evidence="8">
    <location>
        <begin position="9"/>
        <end position="225"/>
    </location>
</feature>
<evidence type="ECO:0000256" key="1">
    <source>
        <dbReference type="ARBA" id="ARBA00004790"/>
    </source>
</evidence>
<dbReference type="Gene3D" id="3.40.50.620">
    <property type="entry name" value="HUPs"/>
    <property type="match status" value="1"/>
</dbReference>
<dbReference type="AlphaFoldDB" id="A0A3E2B555"/>
<dbReference type="GO" id="GO:0005524">
    <property type="term" value="F:ATP binding"/>
    <property type="evidence" value="ECO:0007669"/>
    <property type="project" value="UniProtKB-KW"/>
</dbReference>
<dbReference type="PANTHER" id="PTHR23090">
    <property type="entry name" value="NH 3 /GLUTAMINE-DEPENDENT NAD + SYNTHETASE"/>
    <property type="match status" value="1"/>
</dbReference>
<dbReference type="GeneID" id="97994902"/>
<protein>
    <recommendedName>
        <fullName evidence="7">NH(3)-dependent NAD(+) synthetase</fullName>
        <ecNumber evidence="7">6.3.1.5</ecNumber>
    </recommendedName>
</protein>
<dbReference type="GO" id="GO:0008795">
    <property type="term" value="F:NAD+ synthase activity"/>
    <property type="evidence" value="ECO:0007669"/>
    <property type="project" value="UniProtKB-EC"/>
</dbReference>
<sequence length="243" mass="26732">MRNYAEETEKRVQFIRQAVADAHADGILFGNSGGKDSALVGILCKMACENTEGIILPCSSKRNFTIDKDDGMEVAEQFGIKTRVIDLTAQKELAIETMSQVATLSQAAIGNLAPRLRMLTLYAIGASENRLVAGTGNASEYHMGYFTKWGDGAYDLNPIADLTATEVFEFLRYLKAPQAVITKAPSAGLFEGQTDEEDMGVTYAAIDKYITTGEANEHDKAIIDRYHARSAHKRRDPLRYHGE</sequence>
<dbReference type="GO" id="GO:0005737">
    <property type="term" value="C:cytoplasm"/>
    <property type="evidence" value="ECO:0007669"/>
    <property type="project" value="InterPro"/>
</dbReference>
<keyword evidence="3 6" id="KW-0547">Nucleotide-binding</keyword>
<evidence type="ECO:0000313" key="10">
    <source>
        <dbReference type="Proteomes" id="UP000260649"/>
    </source>
</evidence>
<evidence type="ECO:0000256" key="7">
    <source>
        <dbReference type="RuleBase" id="RU003812"/>
    </source>
</evidence>
<dbReference type="GO" id="GO:0003952">
    <property type="term" value="F:NAD+ synthase (glutamine-hydrolyzing) activity"/>
    <property type="evidence" value="ECO:0007669"/>
    <property type="project" value="InterPro"/>
</dbReference>
<evidence type="ECO:0000256" key="6">
    <source>
        <dbReference type="RuleBase" id="RU003811"/>
    </source>
</evidence>
<dbReference type="EMBL" id="QQRQ01000004">
    <property type="protein sequence ID" value="RFT07155.1"/>
    <property type="molecule type" value="Genomic_DNA"/>
</dbReference>
<dbReference type="RefSeq" id="WP_021919414.1">
    <property type="nucleotide sequence ID" value="NZ_CAKXKJ010000001.1"/>
</dbReference>
<dbReference type="GO" id="GO:0009435">
    <property type="term" value="P:NAD+ biosynthetic process"/>
    <property type="evidence" value="ECO:0007669"/>
    <property type="project" value="UniProtKB-UniPathway"/>
</dbReference>
<keyword evidence="10" id="KW-1185">Reference proteome</keyword>
<dbReference type="EC" id="6.3.1.5" evidence="7"/>
<evidence type="ECO:0000256" key="5">
    <source>
        <dbReference type="ARBA" id="ARBA00023027"/>
    </source>
</evidence>
<reference evidence="9 10" key="1">
    <citation type="submission" date="2018-07" db="EMBL/GenBank/DDBJ databases">
        <title>GABA Modulating Bacteria of the Human Gut Microbiota.</title>
        <authorList>
            <person name="Strandwitz P."/>
            <person name="Kim K.H."/>
            <person name="Terekhova D."/>
            <person name="Liu J.K."/>
            <person name="Sharma A."/>
            <person name="Levering J."/>
            <person name="Mcdonald D."/>
            <person name="Dietrich D."/>
            <person name="Ramadhar T.R."/>
            <person name="Lekbua A."/>
            <person name="Mroue N."/>
            <person name="Liston C."/>
            <person name="Stewart E.J."/>
            <person name="Dubin M.J."/>
            <person name="Zengler K."/>
            <person name="Knight R."/>
            <person name="Gilbert J.A."/>
            <person name="Clardy J."/>
            <person name="Lewis K."/>
        </authorList>
    </citation>
    <scope>NUCLEOTIDE SEQUENCE [LARGE SCALE GENOMIC DNA]</scope>
    <source>
        <strain evidence="9 10">KLE1738</strain>
    </source>
</reference>
<dbReference type="CDD" id="cd00553">
    <property type="entry name" value="NAD_synthase"/>
    <property type="match status" value="1"/>
</dbReference>
<dbReference type="SUPFAM" id="SSF52402">
    <property type="entry name" value="Adenine nucleotide alpha hydrolases-like"/>
    <property type="match status" value="1"/>
</dbReference>
<dbReference type="InterPro" id="IPR014729">
    <property type="entry name" value="Rossmann-like_a/b/a_fold"/>
</dbReference>
<accession>A0A3E2B555</accession>
<evidence type="ECO:0000256" key="2">
    <source>
        <dbReference type="ARBA" id="ARBA00022598"/>
    </source>
</evidence>
<evidence type="ECO:0000256" key="4">
    <source>
        <dbReference type="ARBA" id="ARBA00022840"/>
    </source>
</evidence>
<comment type="caution">
    <text evidence="9">The sequence shown here is derived from an EMBL/GenBank/DDBJ whole genome shotgun (WGS) entry which is preliminary data.</text>
</comment>
<comment type="catalytic activity">
    <reaction evidence="7">
        <text>deamido-NAD(+) + NH4(+) + ATP = AMP + diphosphate + NAD(+) + H(+)</text>
        <dbReference type="Rhea" id="RHEA:21188"/>
        <dbReference type="ChEBI" id="CHEBI:15378"/>
        <dbReference type="ChEBI" id="CHEBI:28938"/>
        <dbReference type="ChEBI" id="CHEBI:30616"/>
        <dbReference type="ChEBI" id="CHEBI:33019"/>
        <dbReference type="ChEBI" id="CHEBI:57540"/>
        <dbReference type="ChEBI" id="CHEBI:58437"/>
        <dbReference type="ChEBI" id="CHEBI:456215"/>
        <dbReference type="EC" id="6.3.1.5"/>
    </reaction>
</comment>
<evidence type="ECO:0000256" key="3">
    <source>
        <dbReference type="ARBA" id="ARBA00022741"/>
    </source>
</evidence>
<comment type="similarity">
    <text evidence="6">Belongs to the NAD synthetase family.</text>
</comment>
<evidence type="ECO:0000313" key="9">
    <source>
        <dbReference type="EMBL" id="RFT07155.1"/>
    </source>
</evidence>
<name>A0A3E2B555_9FIRM</name>
<dbReference type="NCBIfam" id="TIGR00552">
    <property type="entry name" value="nadE"/>
    <property type="match status" value="1"/>
</dbReference>
<dbReference type="InterPro" id="IPR022310">
    <property type="entry name" value="NAD/GMP_synthase"/>
</dbReference>
<dbReference type="Proteomes" id="UP000260649">
    <property type="component" value="Unassembled WGS sequence"/>
</dbReference>
<dbReference type="InterPro" id="IPR003694">
    <property type="entry name" value="NAD_synthase"/>
</dbReference>
<dbReference type="Pfam" id="PF02540">
    <property type="entry name" value="NAD_synthase"/>
    <property type="match status" value="1"/>
</dbReference>
<organism evidence="9 10">
    <name type="scientific">Evtepia gabavorous</name>
    <dbReference type="NCBI Taxonomy" id="2211183"/>
    <lineage>
        <taxon>Bacteria</taxon>
        <taxon>Bacillati</taxon>
        <taxon>Bacillota</taxon>
        <taxon>Clostridia</taxon>
        <taxon>Eubacteriales</taxon>
        <taxon>Evtepia</taxon>
    </lineage>
</organism>